<comment type="caution">
    <text evidence="1">The sequence shown here is derived from an EMBL/GenBank/DDBJ whole genome shotgun (WGS) entry which is preliminary data.</text>
</comment>
<name>A0AAD5N751_PARTN</name>
<gene>
    <name evidence="1" type="ORF">KIN20_020808</name>
</gene>
<accession>A0AAD5N751</accession>
<dbReference type="EMBL" id="JAHQIW010004221">
    <property type="protein sequence ID" value="KAJ1361534.1"/>
    <property type="molecule type" value="Genomic_DNA"/>
</dbReference>
<protein>
    <submittedName>
        <fullName evidence="1">Uncharacterized protein</fullName>
    </submittedName>
</protein>
<keyword evidence="2" id="KW-1185">Reference proteome</keyword>
<proteinExistence type="predicted"/>
<sequence length="71" mass="8280">MAANTSPTAADGWIVTNVIGWGKRSEKMLSIIRELKVMIRSRKTFGEQHMTHELQWNELRRSVCTYDKEQD</sequence>
<evidence type="ECO:0000313" key="2">
    <source>
        <dbReference type="Proteomes" id="UP001196413"/>
    </source>
</evidence>
<organism evidence="1 2">
    <name type="scientific">Parelaphostrongylus tenuis</name>
    <name type="common">Meningeal worm</name>
    <dbReference type="NCBI Taxonomy" id="148309"/>
    <lineage>
        <taxon>Eukaryota</taxon>
        <taxon>Metazoa</taxon>
        <taxon>Ecdysozoa</taxon>
        <taxon>Nematoda</taxon>
        <taxon>Chromadorea</taxon>
        <taxon>Rhabditida</taxon>
        <taxon>Rhabditina</taxon>
        <taxon>Rhabditomorpha</taxon>
        <taxon>Strongyloidea</taxon>
        <taxon>Metastrongylidae</taxon>
        <taxon>Parelaphostrongylus</taxon>
    </lineage>
</organism>
<dbReference type="Proteomes" id="UP001196413">
    <property type="component" value="Unassembled WGS sequence"/>
</dbReference>
<dbReference type="AlphaFoldDB" id="A0AAD5N751"/>
<evidence type="ECO:0000313" key="1">
    <source>
        <dbReference type="EMBL" id="KAJ1361534.1"/>
    </source>
</evidence>
<reference evidence="1" key="1">
    <citation type="submission" date="2021-06" db="EMBL/GenBank/DDBJ databases">
        <title>Parelaphostrongylus tenuis whole genome reference sequence.</title>
        <authorList>
            <person name="Garwood T.J."/>
            <person name="Larsen P.A."/>
            <person name="Fountain-Jones N.M."/>
            <person name="Garbe J.R."/>
            <person name="Macchietto M.G."/>
            <person name="Kania S.A."/>
            <person name="Gerhold R.W."/>
            <person name="Richards J.E."/>
            <person name="Wolf T.M."/>
        </authorList>
    </citation>
    <scope>NUCLEOTIDE SEQUENCE</scope>
    <source>
        <strain evidence="1">MNPRO001-30</strain>
        <tissue evidence="1">Meninges</tissue>
    </source>
</reference>